<gene>
    <name evidence="2" type="ORF">P7K49_037708</name>
</gene>
<protein>
    <submittedName>
        <fullName evidence="2">Uncharacterized protein</fullName>
    </submittedName>
</protein>
<dbReference type="Proteomes" id="UP001266305">
    <property type="component" value="Unassembled WGS sequence"/>
</dbReference>
<feature type="region of interest" description="Disordered" evidence="1">
    <location>
        <begin position="156"/>
        <end position="194"/>
    </location>
</feature>
<proteinExistence type="predicted"/>
<reference evidence="2 3" key="1">
    <citation type="submission" date="2023-05" db="EMBL/GenBank/DDBJ databases">
        <title>B98-5 Cell Line De Novo Hybrid Assembly: An Optical Mapping Approach.</title>
        <authorList>
            <person name="Kananen K."/>
            <person name="Auerbach J.A."/>
            <person name="Kautto E."/>
            <person name="Blachly J.S."/>
        </authorList>
    </citation>
    <scope>NUCLEOTIDE SEQUENCE [LARGE SCALE GENOMIC DNA]</scope>
    <source>
        <strain evidence="2">B95-8</strain>
        <tissue evidence="2">Cell line</tissue>
    </source>
</reference>
<comment type="caution">
    <text evidence="2">The sequence shown here is derived from an EMBL/GenBank/DDBJ whole genome shotgun (WGS) entry which is preliminary data.</text>
</comment>
<name>A0ABQ9TJB0_SAGOE</name>
<sequence>MPCKQGTDCALGSRPTPSQPSGHLKQPHSDTGAPKSSRRGGRSLRPGHAASNPSLCTHRLRASSAFPAKWLPAECSRHAGRRRGARQLGLCPLPPEGPRAGGAPRAQAPWPAQPTGQWHPQAALEALLGRPTTDPHQDAGPSSRFSFWEETHISRMDSASVVKKEQSAKGYNGSPKAGGAILPEEQKGSRESQL</sequence>
<feature type="region of interest" description="Disordered" evidence="1">
    <location>
        <begin position="79"/>
        <end position="118"/>
    </location>
</feature>
<feature type="region of interest" description="Disordered" evidence="1">
    <location>
        <begin position="1"/>
        <end position="56"/>
    </location>
</feature>
<accession>A0ABQ9TJB0</accession>
<evidence type="ECO:0000313" key="2">
    <source>
        <dbReference type="EMBL" id="KAK2084675.1"/>
    </source>
</evidence>
<feature type="compositionally biased region" description="Low complexity" evidence="1">
    <location>
        <begin position="101"/>
        <end position="114"/>
    </location>
</feature>
<evidence type="ECO:0000313" key="3">
    <source>
        <dbReference type="Proteomes" id="UP001266305"/>
    </source>
</evidence>
<feature type="compositionally biased region" description="Basic and acidic residues" evidence="1">
    <location>
        <begin position="184"/>
        <end position="194"/>
    </location>
</feature>
<evidence type="ECO:0000256" key="1">
    <source>
        <dbReference type="SAM" id="MobiDB-lite"/>
    </source>
</evidence>
<organism evidence="2 3">
    <name type="scientific">Saguinus oedipus</name>
    <name type="common">Cotton-top tamarin</name>
    <name type="synonym">Oedipomidas oedipus</name>
    <dbReference type="NCBI Taxonomy" id="9490"/>
    <lineage>
        <taxon>Eukaryota</taxon>
        <taxon>Metazoa</taxon>
        <taxon>Chordata</taxon>
        <taxon>Craniata</taxon>
        <taxon>Vertebrata</taxon>
        <taxon>Euteleostomi</taxon>
        <taxon>Mammalia</taxon>
        <taxon>Eutheria</taxon>
        <taxon>Euarchontoglires</taxon>
        <taxon>Primates</taxon>
        <taxon>Haplorrhini</taxon>
        <taxon>Platyrrhini</taxon>
        <taxon>Cebidae</taxon>
        <taxon>Callitrichinae</taxon>
        <taxon>Saguinus</taxon>
    </lineage>
</organism>
<keyword evidence="3" id="KW-1185">Reference proteome</keyword>
<dbReference type="EMBL" id="JASSZA010000022">
    <property type="protein sequence ID" value="KAK2084675.1"/>
    <property type="molecule type" value="Genomic_DNA"/>
</dbReference>